<dbReference type="AlphaFoldDB" id="A0A1R3VGY7"/>
<proteinExistence type="predicted"/>
<accession>A0A1R3VGY7</accession>
<dbReference type="STRING" id="1631249.BQ8794_70031"/>
<feature type="region of interest" description="Disordered" evidence="1">
    <location>
        <begin position="26"/>
        <end position="61"/>
    </location>
</feature>
<keyword evidence="3" id="KW-1185">Reference proteome</keyword>
<reference evidence="3" key="1">
    <citation type="submission" date="2017-01" db="EMBL/GenBank/DDBJ databases">
        <authorList>
            <person name="Brunel B."/>
        </authorList>
    </citation>
    <scope>NUCLEOTIDE SEQUENCE [LARGE SCALE GENOMIC DNA]</scope>
</reference>
<dbReference type="Proteomes" id="UP000188388">
    <property type="component" value="Unassembled WGS sequence"/>
</dbReference>
<name>A0A1R3VGY7_9HYPH</name>
<dbReference type="EMBL" id="FTPD01000067">
    <property type="protein sequence ID" value="SIT59101.1"/>
    <property type="molecule type" value="Genomic_DNA"/>
</dbReference>
<evidence type="ECO:0000256" key="1">
    <source>
        <dbReference type="SAM" id="MobiDB-lite"/>
    </source>
</evidence>
<gene>
    <name evidence="2" type="ORF">BQ8794_70031</name>
</gene>
<evidence type="ECO:0000313" key="2">
    <source>
        <dbReference type="EMBL" id="SIT59101.1"/>
    </source>
</evidence>
<evidence type="ECO:0000313" key="3">
    <source>
        <dbReference type="Proteomes" id="UP000188388"/>
    </source>
</evidence>
<organism evidence="2 3">
    <name type="scientific">Mesorhizobium prunaredense</name>
    <dbReference type="NCBI Taxonomy" id="1631249"/>
    <lineage>
        <taxon>Bacteria</taxon>
        <taxon>Pseudomonadati</taxon>
        <taxon>Pseudomonadota</taxon>
        <taxon>Alphaproteobacteria</taxon>
        <taxon>Hyphomicrobiales</taxon>
        <taxon>Phyllobacteriaceae</taxon>
        <taxon>Mesorhizobium</taxon>
    </lineage>
</organism>
<sequence>MREAVLVFVVDDCQVLGDYLSDWQRHYATGNGSPGRPRRDRRCQESAVHDQTVAGPRATDP</sequence>
<protein>
    <submittedName>
        <fullName evidence="2">Uncharacterized protein</fullName>
    </submittedName>
</protein>